<reference evidence="3 4" key="1">
    <citation type="journal article" date="2014" name="PLoS Genet.">
        <title>Hidden diversity in honey bee gut symbionts detected by single-cell genomics.</title>
        <authorList>
            <person name="Engel P."/>
            <person name="Stepanauskas R."/>
            <person name="Moran N."/>
        </authorList>
    </citation>
    <scope>NUCLEOTIDE SEQUENCE [LARGE SCALE GENOMIC DNA]</scope>
    <source>
        <strain evidence="3 4">SCGC AB-598-J21</strain>
    </source>
</reference>
<dbReference type="Gene3D" id="1.10.4080.10">
    <property type="entry name" value="ADP-ribosylation/Crystallin J1"/>
    <property type="match status" value="1"/>
</dbReference>
<feature type="transmembrane region" description="Helical" evidence="2">
    <location>
        <begin position="334"/>
        <end position="353"/>
    </location>
</feature>
<protein>
    <submittedName>
        <fullName evidence="3">ADP-ribosylglycohydrolase</fullName>
    </submittedName>
</protein>
<gene>
    <name evidence="3" type="ORF">SASC598J21_019780</name>
</gene>
<keyword evidence="3" id="KW-0378">Hydrolase</keyword>
<keyword evidence="1" id="KW-0460">Magnesium</keyword>
<keyword evidence="2" id="KW-0472">Membrane</keyword>
<dbReference type="GO" id="GO:0046872">
    <property type="term" value="F:metal ion binding"/>
    <property type="evidence" value="ECO:0007669"/>
    <property type="project" value="UniProtKB-KW"/>
</dbReference>
<comment type="caution">
    <text evidence="3">The sequence shown here is derived from an EMBL/GenBank/DDBJ whole genome shotgun (WGS) entry which is preliminary data.</text>
</comment>
<dbReference type="InterPro" id="IPR005502">
    <property type="entry name" value="Ribosyl_crysJ1"/>
</dbReference>
<feature type="binding site" evidence="1">
    <location>
        <position position="61"/>
    </location>
    <ligand>
        <name>Mg(2+)</name>
        <dbReference type="ChEBI" id="CHEBI:18420"/>
        <label>1</label>
    </ligand>
</feature>
<keyword evidence="2" id="KW-1133">Transmembrane helix</keyword>
<evidence type="ECO:0000256" key="1">
    <source>
        <dbReference type="PIRSR" id="PIRSR605502-1"/>
    </source>
</evidence>
<feature type="binding site" evidence="1">
    <location>
        <position position="273"/>
    </location>
    <ligand>
        <name>Mg(2+)</name>
        <dbReference type="ChEBI" id="CHEBI:18420"/>
        <label>1</label>
    </ligand>
</feature>
<keyword evidence="1" id="KW-0479">Metal-binding</keyword>
<accession>A0A074V8S5</accession>
<dbReference type="Pfam" id="PF03747">
    <property type="entry name" value="ADP_ribosyl_GH"/>
    <property type="match status" value="1"/>
</dbReference>
<dbReference type="GO" id="GO:0016787">
    <property type="term" value="F:hydrolase activity"/>
    <property type="evidence" value="ECO:0007669"/>
    <property type="project" value="UniProtKB-KW"/>
</dbReference>
<keyword evidence="2" id="KW-0812">Transmembrane</keyword>
<dbReference type="Proteomes" id="UP000027644">
    <property type="component" value="Unassembled WGS sequence"/>
</dbReference>
<feature type="binding site" evidence="1">
    <location>
        <position position="272"/>
    </location>
    <ligand>
        <name>Mg(2+)</name>
        <dbReference type="ChEBI" id="CHEBI:18420"/>
        <label>1</label>
    </ligand>
</feature>
<feature type="binding site" evidence="1">
    <location>
        <position position="60"/>
    </location>
    <ligand>
        <name>Mg(2+)</name>
        <dbReference type="ChEBI" id="CHEBI:18420"/>
        <label>1</label>
    </ligand>
</feature>
<comment type="cofactor">
    <cofactor evidence="1">
        <name>Mg(2+)</name>
        <dbReference type="ChEBI" id="CHEBI:18420"/>
    </cofactor>
    <text evidence="1">Binds 2 magnesium ions per subunit.</text>
</comment>
<dbReference type="SUPFAM" id="SSF101478">
    <property type="entry name" value="ADP-ribosylglycohydrolase"/>
    <property type="match status" value="1"/>
</dbReference>
<proteinExistence type="predicted"/>
<dbReference type="AlphaFoldDB" id="A0A074V8S5"/>
<evidence type="ECO:0000313" key="4">
    <source>
        <dbReference type="Proteomes" id="UP000027644"/>
    </source>
</evidence>
<dbReference type="PANTHER" id="PTHR16222:SF12">
    <property type="entry name" value="ADP-RIBOSYLGLYCOHYDROLASE-RELATED"/>
    <property type="match status" value="1"/>
</dbReference>
<name>A0A074V8S5_9NEIS</name>
<dbReference type="InterPro" id="IPR050792">
    <property type="entry name" value="ADP-ribosylglycohydrolase"/>
</dbReference>
<feature type="binding site" evidence="1">
    <location>
        <position position="270"/>
    </location>
    <ligand>
        <name>Mg(2+)</name>
        <dbReference type="ChEBI" id="CHEBI:18420"/>
        <label>1</label>
    </ligand>
</feature>
<dbReference type="PANTHER" id="PTHR16222">
    <property type="entry name" value="ADP-RIBOSYLGLYCOHYDROLASE"/>
    <property type="match status" value="1"/>
</dbReference>
<organism evidence="3 4">
    <name type="scientific">Snodgrassella alvi SCGC AB-598-J21</name>
    <dbReference type="NCBI Taxonomy" id="1385367"/>
    <lineage>
        <taxon>Bacteria</taxon>
        <taxon>Pseudomonadati</taxon>
        <taxon>Pseudomonadota</taxon>
        <taxon>Betaproteobacteria</taxon>
        <taxon>Neisseriales</taxon>
        <taxon>Neisseriaceae</taxon>
        <taxon>Snodgrassella</taxon>
    </lineage>
</organism>
<evidence type="ECO:0000313" key="3">
    <source>
        <dbReference type="EMBL" id="KEQ00277.1"/>
    </source>
</evidence>
<dbReference type="EMBL" id="AVQL01000453">
    <property type="protein sequence ID" value="KEQ00277.1"/>
    <property type="molecule type" value="Genomic_DNA"/>
</dbReference>
<sequence>MQQTQSVRQITGLLIGTAVGDAIGLAREGIAPKRARRMFGDKIQHNLIVTPWGRIGLCSDDTEHAAMVAQCLLSCKLNPKDFSSRLGRGMRRWFLTMPAGLGMATLKACLKLCLGINPAKSGNNSAGNGAAMRAPVIGWFFAGNPDIMRECIHAATIITHTDPRAEEGAWVIAMAAGYASRQQSEVSADSFFAEIMPALSGEQLISHLQLAQQKLKQQAQLHDYLLALKLEKKGITGYINNTVPAVIYAWLRYYGDYEQTVSALIHAGGDTDTTAAIAGALAGIYAGEAGIPEQWLQGVKEWPMSVDYLRKLSVALADRKHHPKQIISLKQPPYVFLLCRNILFFCIIMLHGFRRLLPPY</sequence>
<dbReference type="InterPro" id="IPR036705">
    <property type="entry name" value="Ribosyl_crysJ1_sf"/>
</dbReference>
<feature type="binding site" evidence="1">
    <location>
        <position position="59"/>
    </location>
    <ligand>
        <name>Mg(2+)</name>
        <dbReference type="ChEBI" id="CHEBI:18420"/>
        <label>1</label>
    </ligand>
</feature>
<evidence type="ECO:0000256" key="2">
    <source>
        <dbReference type="SAM" id="Phobius"/>
    </source>
</evidence>